<dbReference type="Gramene" id="TuG1812G0300000405.01.T01">
    <property type="protein sequence ID" value="TuG1812G0300000405.01.T01.cds435634"/>
    <property type="gene ID" value="TuG1812G0300000405.01"/>
</dbReference>
<sequence>MREKYNGGDQIHTASGSGMAITHIGSSIVKNPIKNLHLKNILHVPEAAKSLLSVHRFTHDNHVLIEFHPYFFLVKDLVTRRIILRGRCVGGLYRLMSSSSSSASNKQAYLVTKPSSAKWHSRLGHPSSAIVRHVLRKNKLSYEPSVESVCDPCQQAKSHQLPYPISTSVSTAPLQLIFSDVWGPTPTSVGR</sequence>
<evidence type="ECO:0000313" key="2">
    <source>
        <dbReference type="EnsemblPlants" id="TuG1812G0300000405.01.T01.cds435634"/>
    </source>
</evidence>
<name>A0A8R7TQI2_TRIUA</name>
<keyword evidence="3" id="KW-1185">Reference proteome</keyword>
<protein>
    <recommendedName>
        <fullName evidence="1">GAG-pre-integrase domain-containing protein</fullName>
    </recommendedName>
</protein>
<proteinExistence type="predicted"/>
<accession>A0A8R7TQI2</accession>
<dbReference type="EnsemblPlants" id="TuG1812G0300000405.01.T01">
    <property type="protein sequence ID" value="TuG1812G0300000405.01.T01.cds435634"/>
    <property type="gene ID" value="TuG1812G0300000405.01"/>
</dbReference>
<reference evidence="2" key="2">
    <citation type="submission" date="2018-03" db="EMBL/GenBank/DDBJ databases">
        <title>The Triticum urartu genome reveals the dynamic nature of wheat genome evolution.</title>
        <authorList>
            <person name="Ling H."/>
            <person name="Ma B."/>
            <person name="Shi X."/>
            <person name="Liu H."/>
            <person name="Dong L."/>
            <person name="Sun H."/>
            <person name="Cao Y."/>
            <person name="Gao Q."/>
            <person name="Zheng S."/>
            <person name="Li Y."/>
            <person name="Yu Y."/>
            <person name="Du H."/>
            <person name="Qi M."/>
            <person name="Li Y."/>
            <person name="Yu H."/>
            <person name="Cui Y."/>
            <person name="Wang N."/>
            <person name="Chen C."/>
            <person name="Wu H."/>
            <person name="Zhao Y."/>
            <person name="Zhang J."/>
            <person name="Li Y."/>
            <person name="Zhou W."/>
            <person name="Zhang B."/>
            <person name="Hu W."/>
            <person name="Eijk M."/>
            <person name="Tang J."/>
            <person name="Witsenboer H."/>
            <person name="Zhao S."/>
            <person name="Li Z."/>
            <person name="Zhang A."/>
            <person name="Wang D."/>
            <person name="Liang C."/>
        </authorList>
    </citation>
    <scope>NUCLEOTIDE SEQUENCE [LARGE SCALE GENOMIC DNA]</scope>
    <source>
        <strain evidence="2">cv. G1812</strain>
    </source>
</reference>
<reference evidence="2" key="3">
    <citation type="submission" date="2022-06" db="UniProtKB">
        <authorList>
            <consortium name="EnsemblPlants"/>
        </authorList>
    </citation>
    <scope>IDENTIFICATION</scope>
</reference>
<evidence type="ECO:0000313" key="3">
    <source>
        <dbReference type="Proteomes" id="UP000015106"/>
    </source>
</evidence>
<evidence type="ECO:0000259" key="1">
    <source>
        <dbReference type="Pfam" id="PF13976"/>
    </source>
</evidence>
<dbReference type="Pfam" id="PF13976">
    <property type="entry name" value="gag_pre-integrs"/>
    <property type="match status" value="1"/>
</dbReference>
<dbReference type="Proteomes" id="UP000015106">
    <property type="component" value="Chromosome 1"/>
</dbReference>
<organism evidence="2 3">
    <name type="scientific">Triticum urartu</name>
    <name type="common">Red wild einkorn</name>
    <name type="synonym">Crithodium urartu</name>
    <dbReference type="NCBI Taxonomy" id="4572"/>
    <lineage>
        <taxon>Eukaryota</taxon>
        <taxon>Viridiplantae</taxon>
        <taxon>Streptophyta</taxon>
        <taxon>Embryophyta</taxon>
        <taxon>Tracheophyta</taxon>
        <taxon>Spermatophyta</taxon>
        <taxon>Magnoliopsida</taxon>
        <taxon>Liliopsida</taxon>
        <taxon>Poales</taxon>
        <taxon>Poaceae</taxon>
        <taxon>BOP clade</taxon>
        <taxon>Pooideae</taxon>
        <taxon>Triticodae</taxon>
        <taxon>Triticeae</taxon>
        <taxon>Triticinae</taxon>
        <taxon>Triticum</taxon>
    </lineage>
</organism>
<reference evidence="3" key="1">
    <citation type="journal article" date="2013" name="Nature">
        <title>Draft genome of the wheat A-genome progenitor Triticum urartu.</title>
        <authorList>
            <person name="Ling H.Q."/>
            <person name="Zhao S."/>
            <person name="Liu D."/>
            <person name="Wang J."/>
            <person name="Sun H."/>
            <person name="Zhang C."/>
            <person name="Fan H."/>
            <person name="Li D."/>
            <person name="Dong L."/>
            <person name="Tao Y."/>
            <person name="Gao C."/>
            <person name="Wu H."/>
            <person name="Li Y."/>
            <person name="Cui Y."/>
            <person name="Guo X."/>
            <person name="Zheng S."/>
            <person name="Wang B."/>
            <person name="Yu K."/>
            <person name="Liang Q."/>
            <person name="Yang W."/>
            <person name="Lou X."/>
            <person name="Chen J."/>
            <person name="Feng M."/>
            <person name="Jian J."/>
            <person name="Zhang X."/>
            <person name="Luo G."/>
            <person name="Jiang Y."/>
            <person name="Liu J."/>
            <person name="Wang Z."/>
            <person name="Sha Y."/>
            <person name="Zhang B."/>
            <person name="Wu H."/>
            <person name="Tang D."/>
            <person name="Shen Q."/>
            <person name="Xue P."/>
            <person name="Zou S."/>
            <person name="Wang X."/>
            <person name="Liu X."/>
            <person name="Wang F."/>
            <person name="Yang Y."/>
            <person name="An X."/>
            <person name="Dong Z."/>
            <person name="Zhang K."/>
            <person name="Zhang X."/>
            <person name="Luo M.C."/>
            <person name="Dvorak J."/>
            <person name="Tong Y."/>
            <person name="Wang J."/>
            <person name="Yang H."/>
            <person name="Li Z."/>
            <person name="Wang D."/>
            <person name="Zhang A."/>
            <person name="Wang J."/>
        </authorList>
    </citation>
    <scope>NUCLEOTIDE SEQUENCE</scope>
    <source>
        <strain evidence="3">cv. G1812</strain>
    </source>
</reference>
<feature type="domain" description="GAG-pre-integrase" evidence="1">
    <location>
        <begin position="91"/>
        <end position="158"/>
    </location>
</feature>
<dbReference type="AlphaFoldDB" id="A0A8R7TQI2"/>
<dbReference type="InterPro" id="IPR025724">
    <property type="entry name" value="GAG-pre-integrase_dom"/>
</dbReference>